<evidence type="ECO:0000256" key="8">
    <source>
        <dbReference type="SAM" id="SignalP"/>
    </source>
</evidence>
<feature type="chain" id="PRO_5041966023" description="Fucolectin tachylectin-4 pentraxin-1 domain-containing protein" evidence="8">
    <location>
        <begin position="21"/>
        <end position="384"/>
    </location>
</feature>
<feature type="domain" description="Fucolectin tachylectin-4 pentraxin-1" evidence="9">
    <location>
        <begin position="188"/>
        <end position="343"/>
    </location>
</feature>
<evidence type="ECO:0000313" key="11">
    <source>
        <dbReference type="Proteomes" id="UP001283361"/>
    </source>
</evidence>
<evidence type="ECO:0000256" key="4">
    <source>
        <dbReference type="ARBA" id="ARBA00022723"/>
    </source>
</evidence>
<dbReference type="GO" id="GO:0001868">
    <property type="term" value="P:regulation of complement activation, lectin pathway"/>
    <property type="evidence" value="ECO:0007669"/>
    <property type="project" value="UniProtKB-ARBA"/>
</dbReference>
<evidence type="ECO:0000256" key="5">
    <source>
        <dbReference type="ARBA" id="ARBA00022734"/>
    </source>
</evidence>
<dbReference type="InterPro" id="IPR051941">
    <property type="entry name" value="BG_Antigen-Binding_Lectin"/>
</dbReference>
<feature type="signal peptide" evidence="8">
    <location>
        <begin position="1"/>
        <end position="20"/>
    </location>
</feature>
<evidence type="ECO:0000256" key="6">
    <source>
        <dbReference type="ARBA" id="ARBA00022837"/>
    </source>
</evidence>
<name>A0AAE1D016_9GAST</name>
<accession>A0AAE1D016</accession>
<dbReference type="Gene3D" id="2.170.300.10">
    <property type="entry name" value="Tie2 ligand-binding domain superfamily"/>
    <property type="match status" value="1"/>
</dbReference>
<dbReference type="InterPro" id="IPR006585">
    <property type="entry name" value="FTP1"/>
</dbReference>
<dbReference type="Gene3D" id="2.60.120.260">
    <property type="entry name" value="Galactose-binding domain-like"/>
    <property type="match status" value="1"/>
</dbReference>
<evidence type="ECO:0000256" key="7">
    <source>
        <dbReference type="ARBA" id="ARBA00023157"/>
    </source>
</evidence>
<evidence type="ECO:0000256" key="2">
    <source>
        <dbReference type="ARBA" id="ARBA00010147"/>
    </source>
</evidence>
<keyword evidence="5" id="KW-0430">Lectin</keyword>
<keyword evidence="8" id="KW-0732">Signal</keyword>
<organism evidence="10 11">
    <name type="scientific">Elysia crispata</name>
    <name type="common">lettuce slug</name>
    <dbReference type="NCBI Taxonomy" id="231223"/>
    <lineage>
        <taxon>Eukaryota</taxon>
        <taxon>Metazoa</taxon>
        <taxon>Spiralia</taxon>
        <taxon>Lophotrochozoa</taxon>
        <taxon>Mollusca</taxon>
        <taxon>Gastropoda</taxon>
        <taxon>Heterobranchia</taxon>
        <taxon>Euthyneura</taxon>
        <taxon>Panpulmonata</taxon>
        <taxon>Sacoglossa</taxon>
        <taxon>Placobranchoidea</taxon>
        <taxon>Plakobranchidae</taxon>
        <taxon>Elysia</taxon>
    </lineage>
</organism>
<comment type="function">
    <text evidence="1">Acts as a defensive agent. Recognizes blood group fucosylated oligosaccharides including A, B, H and Lewis B-type antigens. Does not recognize Lewis A antigen and has low affinity for monovalent haptens.</text>
</comment>
<dbReference type="EMBL" id="JAWDGP010006111">
    <property type="protein sequence ID" value="KAK3747019.1"/>
    <property type="molecule type" value="Genomic_DNA"/>
</dbReference>
<dbReference type="SUPFAM" id="SSF49785">
    <property type="entry name" value="Galactose-binding domain-like"/>
    <property type="match status" value="1"/>
</dbReference>
<evidence type="ECO:0000256" key="3">
    <source>
        <dbReference type="ARBA" id="ARBA00011233"/>
    </source>
</evidence>
<keyword evidence="4" id="KW-0479">Metal-binding</keyword>
<dbReference type="PANTHER" id="PTHR45713:SF6">
    <property type="entry name" value="F5_8 TYPE C DOMAIN-CONTAINING PROTEIN"/>
    <property type="match status" value="1"/>
</dbReference>
<dbReference type="GO" id="GO:0010185">
    <property type="term" value="P:regulation of cellular defense response"/>
    <property type="evidence" value="ECO:0007669"/>
    <property type="project" value="UniProtKB-ARBA"/>
</dbReference>
<comment type="caution">
    <text evidence="10">The sequence shown here is derived from an EMBL/GenBank/DDBJ whole genome shotgun (WGS) entry which is preliminary data.</text>
</comment>
<dbReference type="SMART" id="SM00607">
    <property type="entry name" value="FTP"/>
    <property type="match status" value="1"/>
</dbReference>
<proteinExistence type="inferred from homology"/>
<dbReference type="GO" id="GO:0042806">
    <property type="term" value="F:fucose binding"/>
    <property type="evidence" value="ECO:0007669"/>
    <property type="project" value="UniProtKB-ARBA"/>
</dbReference>
<evidence type="ECO:0000259" key="9">
    <source>
        <dbReference type="SMART" id="SM00607"/>
    </source>
</evidence>
<dbReference type="InterPro" id="IPR008979">
    <property type="entry name" value="Galactose-bd-like_sf"/>
</dbReference>
<dbReference type="AlphaFoldDB" id="A0AAE1D016"/>
<evidence type="ECO:0000313" key="10">
    <source>
        <dbReference type="EMBL" id="KAK3747019.1"/>
    </source>
</evidence>
<dbReference type="GO" id="GO:0046872">
    <property type="term" value="F:metal ion binding"/>
    <property type="evidence" value="ECO:0007669"/>
    <property type="project" value="UniProtKB-KW"/>
</dbReference>
<comment type="subunit">
    <text evidence="3">Homotrimer.</text>
</comment>
<dbReference type="Proteomes" id="UP001283361">
    <property type="component" value="Unassembled WGS sequence"/>
</dbReference>
<keyword evidence="7" id="KW-1015">Disulfide bond</keyword>
<gene>
    <name evidence="10" type="ORF">RRG08_057954</name>
</gene>
<keyword evidence="11" id="KW-1185">Reference proteome</keyword>
<protein>
    <recommendedName>
        <fullName evidence="9">Fucolectin tachylectin-4 pentraxin-1 domain-containing protein</fullName>
    </recommendedName>
</protein>
<keyword evidence="6" id="KW-0106">Calcium</keyword>
<reference evidence="10" key="1">
    <citation type="journal article" date="2023" name="G3 (Bethesda)">
        <title>A reference genome for the long-term kleptoplast-retaining sea slug Elysia crispata morphotype clarki.</title>
        <authorList>
            <person name="Eastman K.E."/>
            <person name="Pendleton A.L."/>
            <person name="Shaikh M.A."/>
            <person name="Suttiyut T."/>
            <person name="Ogas R."/>
            <person name="Tomko P."/>
            <person name="Gavelis G."/>
            <person name="Widhalm J.R."/>
            <person name="Wisecaver J.H."/>
        </authorList>
    </citation>
    <scope>NUCLEOTIDE SEQUENCE</scope>
    <source>
        <strain evidence="10">ECLA1</strain>
    </source>
</reference>
<dbReference type="PANTHER" id="PTHR45713">
    <property type="entry name" value="FTP DOMAIN-CONTAINING PROTEIN"/>
    <property type="match status" value="1"/>
</dbReference>
<comment type="similarity">
    <text evidence="2">Belongs to the fucolectin family.</text>
</comment>
<evidence type="ECO:0000256" key="1">
    <source>
        <dbReference type="ARBA" id="ARBA00002219"/>
    </source>
</evidence>
<sequence length="384" mass="43180">MYFLKLVILTYFTLTAFSLSFSIDQTPCTSDGWFGANCEYQCHCAGSAPCDKHDGSCSSGCHRDWYGPACQYARMNFTVNGNFNSGWLTDNKDTTCNRGNLRSVTVTLDTPIPLTWLRVVVSDAVNLNMMFISYRNESSPYTECPESNTAEINRVTIDISCPTEYPITSVTLSGQGVNYLCSLYISAGRNVALAQRAKQSSWFNYLDRKHFLAEHAVDGQVPNNERSSNFLTCTHTDTGDKSPWWNVSFTQPVEITRFILENRRDCCQERLKNFLLTVYPVNDSYKPIEYRGSYNIKTTYLVVPSPRISFPVHQVKITEGFNPDRILTLCEVFIFGEIHCPSNRYGLSCERECNCVNQTRCFVHSGGCPSGCAPGYTGLDCSEG</sequence>
<dbReference type="Pfam" id="PF22633">
    <property type="entry name" value="F5_F8_type_C_2"/>
    <property type="match status" value="1"/>
</dbReference>